<keyword evidence="2" id="KW-1185">Reference proteome</keyword>
<gene>
    <name evidence="1" type="ORF">OGAPHI_004602</name>
</gene>
<reference evidence="1" key="2">
    <citation type="submission" date="2021-01" db="EMBL/GenBank/DDBJ databases">
        <authorList>
            <person name="Schikora-Tamarit M.A."/>
        </authorList>
    </citation>
    <scope>NUCLEOTIDE SEQUENCE</scope>
    <source>
        <strain evidence="1">CBS6075</strain>
    </source>
</reference>
<protein>
    <submittedName>
        <fullName evidence="1">Uncharacterized protein</fullName>
    </submittedName>
</protein>
<evidence type="ECO:0000313" key="1">
    <source>
        <dbReference type="EMBL" id="KAH3664250.1"/>
    </source>
</evidence>
<sequence>MLWICWGSNDSIMWTKIVWLQTCIKNSYDWCNKASLSILPSFGLCCNVDARLSLFGSSSSMIVRTGSAGASSLRNTQAHTMIISYPSCMTPSISFEVSSDLSLSENFGCVMVLVASSSNAFLLLDSELLEDPTISMMNWISWSNLLLFPAIWRSIDGWRFELTDSLACWSVSSFKSSPARKLLNDP</sequence>
<dbReference type="Proteomes" id="UP000769157">
    <property type="component" value="Unassembled WGS sequence"/>
</dbReference>
<name>A0A9P8T3Q7_9ASCO</name>
<accession>A0A9P8T3Q7</accession>
<dbReference type="AlphaFoldDB" id="A0A9P8T3Q7"/>
<evidence type="ECO:0000313" key="2">
    <source>
        <dbReference type="Proteomes" id="UP000769157"/>
    </source>
</evidence>
<dbReference type="GeneID" id="70236567"/>
<reference evidence="1" key="1">
    <citation type="journal article" date="2021" name="Open Biol.">
        <title>Shared evolutionary footprints suggest mitochondrial oxidative damage underlies multiple complex I losses in fungi.</title>
        <authorList>
            <person name="Schikora-Tamarit M.A."/>
            <person name="Marcet-Houben M."/>
            <person name="Nosek J."/>
            <person name="Gabaldon T."/>
        </authorList>
    </citation>
    <scope>NUCLEOTIDE SEQUENCE</scope>
    <source>
        <strain evidence="1">CBS6075</strain>
    </source>
</reference>
<proteinExistence type="predicted"/>
<dbReference type="RefSeq" id="XP_046060522.1">
    <property type="nucleotide sequence ID" value="XM_046205698.1"/>
</dbReference>
<dbReference type="EMBL" id="JAEUBE010000327">
    <property type="protein sequence ID" value="KAH3664250.1"/>
    <property type="molecule type" value="Genomic_DNA"/>
</dbReference>
<comment type="caution">
    <text evidence="1">The sequence shown here is derived from an EMBL/GenBank/DDBJ whole genome shotgun (WGS) entry which is preliminary data.</text>
</comment>
<organism evidence="1 2">
    <name type="scientific">Ogataea philodendri</name>
    <dbReference type="NCBI Taxonomy" id="1378263"/>
    <lineage>
        <taxon>Eukaryota</taxon>
        <taxon>Fungi</taxon>
        <taxon>Dikarya</taxon>
        <taxon>Ascomycota</taxon>
        <taxon>Saccharomycotina</taxon>
        <taxon>Pichiomycetes</taxon>
        <taxon>Pichiales</taxon>
        <taxon>Pichiaceae</taxon>
        <taxon>Ogataea</taxon>
    </lineage>
</organism>